<proteinExistence type="inferred from homology"/>
<name>T1BPT0_9ZZZZ</name>
<dbReference type="InterPro" id="IPR033762">
    <property type="entry name" value="MCM_OB"/>
</dbReference>
<dbReference type="GO" id="GO:0006260">
    <property type="term" value="P:DNA replication"/>
    <property type="evidence" value="ECO:0007669"/>
    <property type="project" value="UniProtKB-KW"/>
</dbReference>
<evidence type="ECO:0000256" key="2">
    <source>
        <dbReference type="ARBA" id="ARBA00022705"/>
    </source>
</evidence>
<reference evidence="7" key="1">
    <citation type="submission" date="2013-08" db="EMBL/GenBank/DDBJ databases">
        <authorList>
            <person name="Mendez C."/>
            <person name="Richter M."/>
            <person name="Ferrer M."/>
            <person name="Sanchez J."/>
        </authorList>
    </citation>
    <scope>NUCLEOTIDE SEQUENCE</scope>
</reference>
<dbReference type="SUPFAM" id="SSF52540">
    <property type="entry name" value="P-loop containing nucleoside triphosphate hydrolases"/>
    <property type="match status" value="1"/>
</dbReference>
<comment type="similarity">
    <text evidence="1">Belongs to the MCM family.</text>
</comment>
<dbReference type="FunFam" id="3.40.50.300:FF:000826">
    <property type="entry name" value="Replicative DNA helicase Mcm"/>
    <property type="match status" value="1"/>
</dbReference>
<dbReference type="Pfam" id="PF17855">
    <property type="entry name" value="MCM_lid"/>
    <property type="match status" value="1"/>
</dbReference>
<keyword evidence="4" id="KW-0067">ATP-binding</keyword>
<keyword evidence="7" id="KW-0347">Helicase</keyword>
<dbReference type="PANTHER" id="PTHR11630:SF66">
    <property type="entry name" value="DNA REPLICATION LICENSING FACTOR MCM4"/>
    <property type="match status" value="1"/>
</dbReference>
<evidence type="ECO:0000313" key="7">
    <source>
        <dbReference type="EMBL" id="EQD71867.1"/>
    </source>
</evidence>
<dbReference type="Gene3D" id="3.30.1640.10">
    <property type="entry name" value="mini-chromosome maintenance (MCM) complex, chain A, domain 1"/>
    <property type="match status" value="1"/>
</dbReference>
<accession>T1BPT0</accession>
<dbReference type="Gene3D" id="3.40.50.300">
    <property type="entry name" value="P-loop containing nucleotide triphosphate hydrolases"/>
    <property type="match status" value="1"/>
</dbReference>
<dbReference type="PROSITE" id="PS50051">
    <property type="entry name" value="MCM_2"/>
    <property type="match status" value="1"/>
</dbReference>
<dbReference type="GO" id="GO:0005524">
    <property type="term" value="F:ATP binding"/>
    <property type="evidence" value="ECO:0007669"/>
    <property type="project" value="UniProtKB-KW"/>
</dbReference>
<dbReference type="InterPro" id="IPR012340">
    <property type="entry name" value="NA-bd_OB-fold"/>
</dbReference>
<sequence>MVAAKRILPAPTELHARWQAVFEEAGLRADILGLADRFPEERSLEIPFQTLDRIDTTLGDLLLDRPEDVLPAGVRGLRELLPLDRPELSGLRLRITGLPPTAHRLIRDVRETDLGRFLALDGIVRKVTEVRPQVREAVFECVACRTEIRETQDADAMLFREPLECPEAQGGCGKPQGRTRFRFLADKSTYVDSQRIEVQENPESLRRGAHPQGIPVLLTEDLAGHVIPGNRIVANGVLKGVQRTSGGGRGGLVRNTVSDLMLIGNSVESKQLEYDEIEITEEEERLFLQFQDDPTVIDKIVLSLAPTIKGMEEEKEAIALQLFGGVAKRHPDGIRTRGDMHVLLVGDPGTAKSQLLRYIADVAPRGIYTSGKGATAAGLTAAAVKDDFAGGRWVLEAGMLVLADGGMAVVDELDKMTPEDRSAMHEALEQQTVSISKAGITATLNARCPVLAAANPKWGRFDDHRTIAEQIDLPATLLSRFDVIYSIKDRPNQERDRTLAKGILGSHRDSELPEIPDATGRTPGTLAAPFSADLLKKYVAYARRKIRPALSDAALTVLEDFYVTVRRQGEEPDAPVPITARQLEALVRMSEASARARLSHVVTVDDAQRATRIMDSFLHRVSSSEGKLDIDLVTTGTSRSQRERQDMLLKIMRDLQSNDPGRTFTLEQLKAAAEPQGIPQDRVDQLVSYLKNSGELFEPRPGALQLVRF</sequence>
<evidence type="ECO:0000256" key="3">
    <source>
        <dbReference type="ARBA" id="ARBA00022741"/>
    </source>
</evidence>
<dbReference type="GO" id="GO:0042555">
    <property type="term" value="C:MCM complex"/>
    <property type="evidence" value="ECO:0007669"/>
    <property type="project" value="TreeGrafter"/>
</dbReference>
<dbReference type="Gene3D" id="2.20.28.10">
    <property type="match status" value="1"/>
</dbReference>
<dbReference type="GO" id="GO:0003697">
    <property type="term" value="F:single-stranded DNA binding"/>
    <property type="evidence" value="ECO:0007669"/>
    <property type="project" value="TreeGrafter"/>
</dbReference>
<dbReference type="SMART" id="SM00350">
    <property type="entry name" value="MCM"/>
    <property type="match status" value="1"/>
</dbReference>
<keyword evidence="3" id="KW-0547">Nucleotide-binding</keyword>
<evidence type="ECO:0000256" key="1">
    <source>
        <dbReference type="ARBA" id="ARBA00008010"/>
    </source>
</evidence>
<dbReference type="PRINTS" id="PR01657">
    <property type="entry name" value="MCMFAMILY"/>
</dbReference>
<dbReference type="InterPro" id="IPR041562">
    <property type="entry name" value="MCM_lid"/>
</dbReference>
<reference evidence="7" key="2">
    <citation type="journal article" date="2014" name="ISME J.">
        <title>Microbial stratification in low pH oxic and suboxic macroscopic growths along an acid mine drainage.</title>
        <authorList>
            <person name="Mendez-Garcia C."/>
            <person name="Mesa V."/>
            <person name="Sprenger R.R."/>
            <person name="Richter M."/>
            <person name="Diez M.S."/>
            <person name="Solano J."/>
            <person name="Bargiela R."/>
            <person name="Golyshina O.V."/>
            <person name="Manteca A."/>
            <person name="Ramos J.L."/>
            <person name="Gallego J.R."/>
            <person name="Llorente I."/>
            <person name="Martins Dos Santos V.A."/>
            <person name="Jensen O.N."/>
            <person name="Pelaez A.I."/>
            <person name="Sanchez J."/>
            <person name="Ferrer M."/>
        </authorList>
    </citation>
    <scope>NUCLEOTIDE SEQUENCE</scope>
</reference>
<dbReference type="Gene3D" id="1.10.10.10">
    <property type="entry name" value="Winged helix-like DNA-binding domain superfamily/Winged helix DNA-binding domain"/>
    <property type="match status" value="1"/>
</dbReference>
<protein>
    <submittedName>
        <fullName evidence="7">Replicative DNA helicase Mcm</fullName>
    </submittedName>
</protein>
<dbReference type="GO" id="GO:0017116">
    <property type="term" value="F:single-stranded DNA helicase activity"/>
    <property type="evidence" value="ECO:0007669"/>
    <property type="project" value="TreeGrafter"/>
</dbReference>
<evidence type="ECO:0000256" key="5">
    <source>
        <dbReference type="ARBA" id="ARBA00023125"/>
    </source>
</evidence>
<keyword evidence="2" id="KW-0235">DNA replication</keyword>
<dbReference type="InterPro" id="IPR001208">
    <property type="entry name" value="MCM_dom"/>
</dbReference>
<dbReference type="AlphaFoldDB" id="T1BPT0"/>
<organism evidence="7">
    <name type="scientific">mine drainage metagenome</name>
    <dbReference type="NCBI Taxonomy" id="410659"/>
    <lineage>
        <taxon>unclassified sequences</taxon>
        <taxon>metagenomes</taxon>
        <taxon>ecological metagenomes</taxon>
    </lineage>
</organism>
<dbReference type="InterPro" id="IPR027417">
    <property type="entry name" value="P-loop_NTPase"/>
</dbReference>
<dbReference type="EMBL" id="AUZY01002648">
    <property type="protein sequence ID" value="EQD71867.1"/>
    <property type="molecule type" value="Genomic_DNA"/>
</dbReference>
<dbReference type="InterPro" id="IPR031327">
    <property type="entry name" value="MCM"/>
</dbReference>
<evidence type="ECO:0000256" key="4">
    <source>
        <dbReference type="ARBA" id="ARBA00022840"/>
    </source>
</evidence>
<dbReference type="Pfam" id="PF17207">
    <property type="entry name" value="MCM_OB"/>
    <property type="match status" value="1"/>
</dbReference>
<dbReference type="SUPFAM" id="SSF50249">
    <property type="entry name" value="Nucleic acid-binding proteins"/>
    <property type="match status" value="1"/>
</dbReference>
<dbReference type="PANTHER" id="PTHR11630">
    <property type="entry name" value="DNA REPLICATION LICENSING FACTOR MCM FAMILY MEMBER"/>
    <property type="match status" value="1"/>
</dbReference>
<feature type="domain" description="MCM C-terminal AAA(+) ATPase" evidence="6">
    <location>
        <begin position="296"/>
        <end position="503"/>
    </location>
</feature>
<dbReference type="InterPro" id="IPR036388">
    <property type="entry name" value="WH-like_DNA-bd_sf"/>
</dbReference>
<dbReference type="Pfam" id="PF00493">
    <property type="entry name" value="MCM"/>
    <property type="match status" value="1"/>
</dbReference>
<gene>
    <name evidence="7" type="ORF">B1B_04210</name>
</gene>
<keyword evidence="5" id="KW-0238">DNA-binding</keyword>
<keyword evidence="7" id="KW-0378">Hydrolase</keyword>
<comment type="caution">
    <text evidence="7">The sequence shown here is derived from an EMBL/GenBank/DDBJ whole genome shotgun (WGS) entry which is preliminary data.</text>
</comment>
<dbReference type="Gene3D" id="2.40.50.140">
    <property type="entry name" value="Nucleic acid-binding proteins"/>
    <property type="match status" value="1"/>
</dbReference>
<evidence type="ECO:0000259" key="6">
    <source>
        <dbReference type="PROSITE" id="PS50051"/>
    </source>
</evidence>